<sequence>MTITTEKTFCRYCHAYCPMDVDIEDGKVKAVKPDTSNEMYGGYTCIKGRQLVEQMYQPERLISVQKKTADGFVTVDSETALDEVAAKLQDIIKEHGPRAVATYNGTYAFQNSGQLAYSRAWHNALGSPSYYSSVTIDQPAKVFCGTRHGFWGAGTHFFNDSDVTLIFGNNPMVSQYAPPGGVPSVSPFEKLREAKKRGLKLIAVDPRQTELTRRSDQHLQIKPGEDSTLLAGMIRLILEENLHDVEFCAKYTQGLEQLQAQVQPYTLDYVAARTDLTPDAIATAARTFAAGPRGIAITGTGPEMSNNPNLTQHLVASLNSLCGRYYREGDTMPNGGVLSPPSEKKAQPLRLPLAWGQGAKSRINPELGELTVMGMMGPTQEMPTNMLADEILLEGDGQVRALIVVGGNPLLAWANQDKAHRAMQDLDLLISIDPYMSATTAMADYVFPPKLTLEREDVTLLADPWYEAPYSQYSKAIISTDHDVLEEWEVYWGLANRLGLDVSVYGTPISNTKKPTKFELLSAITAGSKVPLSWLRDNPGGHIFEEHKITVSAADPDHTDRLEFFPDGLDVDFAEALNRPKIDARYSHSLICARSKFVLNSSGLNLTALKEKMGTTNPAYMHPDDITALGLEDDCLVDIESEHGRIAGVIAANDRIKRGVIAMHHSWGAAPDDDSDDRVREIGANTNKLIDNLENTQRYTGMTQQSAIPVAITRREEQAA</sequence>
<feature type="domain" description="4Fe-4S Mo/W bis-MGD-type" evidence="5">
    <location>
        <begin position="3"/>
        <end position="59"/>
    </location>
</feature>
<dbReference type="InterPro" id="IPR006656">
    <property type="entry name" value="Mopterin_OxRdtase"/>
</dbReference>
<keyword evidence="3" id="KW-0408">Iron</keyword>
<proteinExistence type="inferred from homology"/>
<protein>
    <submittedName>
        <fullName evidence="6">Oxidoreductase</fullName>
    </submittedName>
</protein>
<organism evidence="6 7">
    <name type="scientific">Candidatus Litorirhabdus singularis</name>
    <dbReference type="NCBI Taxonomy" id="2518993"/>
    <lineage>
        <taxon>Bacteria</taxon>
        <taxon>Pseudomonadati</taxon>
        <taxon>Pseudomonadota</taxon>
        <taxon>Gammaproteobacteria</taxon>
        <taxon>Cellvibrionales</taxon>
        <taxon>Halieaceae</taxon>
        <taxon>Candidatus Litorirhabdus</taxon>
    </lineage>
</organism>
<keyword evidence="4" id="KW-0411">Iron-sulfur</keyword>
<evidence type="ECO:0000313" key="7">
    <source>
        <dbReference type="Proteomes" id="UP001143362"/>
    </source>
</evidence>
<evidence type="ECO:0000313" key="6">
    <source>
        <dbReference type="EMBL" id="MCX2980134.1"/>
    </source>
</evidence>
<gene>
    <name evidence="6" type="ORF">EYC98_04550</name>
</gene>
<dbReference type="PANTHER" id="PTHR43742">
    <property type="entry name" value="TRIMETHYLAMINE-N-OXIDE REDUCTASE"/>
    <property type="match status" value="1"/>
</dbReference>
<evidence type="ECO:0000259" key="5">
    <source>
        <dbReference type="PROSITE" id="PS51669"/>
    </source>
</evidence>
<dbReference type="PANTHER" id="PTHR43742:SF2">
    <property type="entry name" value="ASSIMILATORY NITRATE REDUCTASE CATALYTIC SUBUNIT"/>
    <property type="match status" value="1"/>
</dbReference>
<dbReference type="Gene3D" id="2.20.25.90">
    <property type="entry name" value="ADC-like domains"/>
    <property type="match status" value="1"/>
</dbReference>
<keyword evidence="7" id="KW-1185">Reference proteome</keyword>
<dbReference type="Pfam" id="PF00384">
    <property type="entry name" value="Molybdopterin"/>
    <property type="match status" value="1"/>
</dbReference>
<evidence type="ECO:0000256" key="2">
    <source>
        <dbReference type="ARBA" id="ARBA00022723"/>
    </source>
</evidence>
<accession>A0ABT3TDR0</accession>
<dbReference type="SUPFAM" id="SSF53706">
    <property type="entry name" value="Formate dehydrogenase/DMSO reductase, domains 1-3"/>
    <property type="match status" value="1"/>
</dbReference>
<comment type="similarity">
    <text evidence="1">Belongs to the prokaryotic molybdopterin-containing oxidoreductase family.</text>
</comment>
<dbReference type="SMART" id="SM00926">
    <property type="entry name" value="Molybdop_Fe4S4"/>
    <property type="match status" value="1"/>
</dbReference>
<dbReference type="Gene3D" id="2.40.40.20">
    <property type="match status" value="1"/>
</dbReference>
<dbReference type="Pfam" id="PF01568">
    <property type="entry name" value="Molydop_binding"/>
    <property type="match status" value="1"/>
</dbReference>
<dbReference type="CDD" id="cd02775">
    <property type="entry name" value="MopB_CT"/>
    <property type="match status" value="1"/>
</dbReference>
<dbReference type="InterPro" id="IPR009010">
    <property type="entry name" value="Asp_de-COase-like_dom_sf"/>
</dbReference>
<dbReference type="Gene3D" id="3.40.228.10">
    <property type="entry name" value="Dimethylsulfoxide Reductase, domain 2"/>
    <property type="match status" value="1"/>
</dbReference>
<dbReference type="Proteomes" id="UP001143362">
    <property type="component" value="Unassembled WGS sequence"/>
</dbReference>
<dbReference type="PROSITE" id="PS51669">
    <property type="entry name" value="4FE4S_MOW_BIS_MGD"/>
    <property type="match status" value="1"/>
</dbReference>
<dbReference type="RefSeq" id="WP_279244113.1">
    <property type="nucleotide sequence ID" value="NZ_SHNN01000001.1"/>
</dbReference>
<dbReference type="EMBL" id="SHNN01000001">
    <property type="protein sequence ID" value="MCX2980134.1"/>
    <property type="molecule type" value="Genomic_DNA"/>
</dbReference>
<dbReference type="Pfam" id="PF04879">
    <property type="entry name" value="Molybdop_Fe4S4"/>
    <property type="match status" value="1"/>
</dbReference>
<dbReference type="Gene3D" id="3.40.50.740">
    <property type="match status" value="1"/>
</dbReference>
<dbReference type="InterPro" id="IPR050612">
    <property type="entry name" value="Prok_Mopterin_Oxidored"/>
</dbReference>
<dbReference type="SUPFAM" id="SSF50692">
    <property type="entry name" value="ADC-like"/>
    <property type="match status" value="1"/>
</dbReference>
<evidence type="ECO:0000256" key="1">
    <source>
        <dbReference type="ARBA" id="ARBA00010312"/>
    </source>
</evidence>
<evidence type="ECO:0000256" key="3">
    <source>
        <dbReference type="ARBA" id="ARBA00023004"/>
    </source>
</evidence>
<evidence type="ECO:0000256" key="4">
    <source>
        <dbReference type="ARBA" id="ARBA00023014"/>
    </source>
</evidence>
<keyword evidence="2" id="KW-0479">Metal-binding</keyword>
<name>A0ABT3TDR0_9GAMM</name>
<dbReference type="InterPro" id="IPR006657">
    <property type="entry name" value="MoPterin_dinucl-bd_dom"/>
</dbReference>
<reference evidence="6" key="1">
    <citation type="submission" date="2019-02" db="EMBL/GenBank/DDBJ databases">
        <authorList>
            <person name="Li S.-H."/>
        </authorList>
    </citation>
    <scope>NUCLEOTIDE SEQUENCE</scope>
    <source>
        <strain evidence="6">IMCC14734</strain>
    </source>
</reference>
<dbReference type="InterPro" id="IPR006963">
    <property type="entry name" value="Mopterin_OxRdtase_4Fe-4S_dom"/>
</dbReference>
<comment type="caution">
    <text evidence="6">The sequence shown here is derived from an EMBL/GenBank/DDBJ whole genome shotgun (WGS) entry which is preliminary data.</text>
</comment>